<keyword evidence="1 2" id="KW-0500">Molybdenum</keyword>
<dbReference type="KEGG" id="swo:Swol_1119"/>
<protein>
    <submittedName>
        <fullName evidence="4">ABC transporter solute-binding protein</fullName>
    </submittedName>
</protein>
<reference evidence="5" key="1">
    <citation type="journal article" date="2010" name="Environ. Microbiol.">
        <title>The genome of Syntrophomonas wolfei: new insights into syntrophic metabolism and biohydrogen production.</title>
        <authorList>
            <person name="Sieber J.R."/>
            <person name="Sims D.R."/>
            <person name="Han C."/>
            <person name="Kim E."/>
            <person name="Lykidis A."/>
            <person name="Lapidus A.L."/>
            <person name="McDonnald E."/>
            <person name="Rohlin L."/>
            <person name="Culley D.E."/>
            <person name="Gunsalus R."/>
            <person name="McInerney M.J."/>
        </authorList>
    </citation>
    <scope>NUCLEOTIDE SEQUENCE [LARGE SCALE GENOMIC DNA]</scope>
    <source>
        <strain evidence="5">DSM 2245B / Goettingen</strain>
    </source>
</reference>
<dbReference type="HOGENOM" id="CLU_118993_1_3_9"/>
<dbReference type="GO" id="GO:0015689">
    <property type="term" value="P:molybdate ion transport"/>
    <property type="evidence" value="ECO:0007669"/>
    <property type="project" value="InterPro"/>
</dbReference>
<evidence type="ECO:0000259" key="3">
    <source>
        <dbReference type="PROSITE" id="PS51866"/>
    </source>
</evidence>
<dbReference type="InterPro" id="IPR005116">
    <property type="entry name" value="Transp-assoc_OB_typ1"/>
</dbReference>
<dbReference type="Proteomes" id="UP000001968">
    <property type="component" value="Chromosome"/>
</dbReference>
<dbReference type="PROSITE" id="PS51866">
    <property type="entry name" value="MOP"/>
    <property type="match status" value="1"/>
</dbReference>
<dbReference type="SUPFAM" id="SSF50331">
    <property type="entry name" value="MOP-like"/>
    <property type="match status" value="1"/>
</dbReference>
<evidence type="ECO:0000313" key="4">
    <source>
        <dbReference type="EMBL" id="ABI68429.1"/>
    </source>
</evidence>
<dbReference type="RefSeq" id="WP_011640533.1">
    <property type="nucleotide sequence ID" value="NC_008346.1"/>
</dbReference>
<dbReference type="InterPro" id="IPR004606">
    <property type="entry name" value="Mop_domain"/>
</dbReference>
<evidence type="ECO:0000256" key="2">
    <source>
        <dbReference type="PROSITE-ProRule" id="PRU01213"/>
    </source>
</evidence>
<name>Q0AXX5_SYNWW</name>
<dbReference type="EMBL" id="CP000448">
    <property type="protein sequence ID" value="ABI68429.1"/>
    <property type="molecule type" value="Genomic_DNA"/>
</dbReference>
<dbReference type="InterPro" id="IPR008995">
    <property type="entry name" value="Mo/tungstate-bd_C_term_dom"/>
</dbReference>
<dbReference type="Pfam" id="PF03459">
    <property type="entry name" value="TOBE"/>
    <property type="match status" value="1"/>
</dbReference>
<feature type="domain" description="Mop" evidence="3">
    <location>
        <begin position="2"/>
        <end position="67"/>
    </location>
</feature>
<keyword evidence="5" id="KW-1185">Reference proteome</keyword>
<dbReference type="Gene3D" id="2.40.50.100">
    <property type="match status" value="1"/>
</dbReference>
<evidence type="ECO:0000256" key="1">
    <source>
        <dbReference type="ARBA" id="ARBA00022505"/>
    </source>
</evidence>
<dbReference type="AlphaFoldDB" id="Q0AXX5"/>
<sequence length="74" mass="8261">MRISDPNKLAGKIMEIKEGSDFTEVIVDIGDFAVTASLTSSAYQDLRLKKGDEVFTMFNSTEVTLIKDSKRNED</sequence>
<gene>
    <name evidence="4" type="ordered locus">Swol_1119</name>
</gene>
<accession>Q0AXX5</accession>
<dbReference type="eggNOG" id="COG3585">
    <property type="taxonomic scope" value="Bacteria"/>
</dbReference>
<evidence type="ECO:0000313" key="5">
    <source>
        <dbReference type="Proteomes" id="UP000001968"/>
    </source>
</evidence>
<proteinExistence type="predicted"/>
<organism evidence="4 5">
    <name type="scientific">Syntrophomonas wolfei subsp. wolfei (strain DSM 2245B / Goettingen)</name>
    <dbReference type="NCBI Taxonomy" id="335541"/>
    <lineage>
        <taxon>Bacteria</taxon>
        <taxon>Bacillati</taxon>
        <taxon>Bacillota</taxon>
        <taxon>Clostridia</taxon>
        <taxon>Eubacteriales</taxon>
        <taxon>Syntrophomonadaceae</taxon>
        <taxon>Syntrophomonas</taxon>
    </lineage>
</organism>